<organism evidence="1 2">
    <name type="scientific">Acidocella aminolytica 101 = DSM 11237</name>
    <dbReference type="NCBI Taxonomy" id="1120923"/>
    <lineage>
        <taxon>Bacteria</taxon>
        <taxon>Pseudomonadati</taxon>
        <taxon>Pseudomonadota</taxon>
        <taxon>Alphaproteobacteria</taxon>
        <taxon>Acetobacterales</taxon>
        <taxon>Acidocellaceae</taxon>
        <taxon>Acidocella</taxon>
    </lineage>
</organism>
<accession>A0A0D6PJB3</accession>
<evidence type="ECO:0008006" key="3">
    <source>
        <dbReference type="Google" id="ProtNLM"/>
    </source>
</evidence>
<proteinExistence type="predicted"/>
<dbReference type="AlphaFoldDB" id="A0A0D6PJB3"/>
<reference evidence="1 2" key="1">
    <citation type="submission" date="2012-11" db="EMBL/GenBank/DDBJ databases">
        <title>Whole genome sequence of Acidocella aminolytica 101 = DSM 11237.</title>
        <authorList>
            <person name="Azuma Y."/>
            <person name="Higashiura N."/>
            <person name="Hirakawa H."/>
            <person name="Matsushita K."/>
        </authorList>
    </citation>
    <scope>NUCLEOTIDE SEQUENCE [LARGE SCALE GENOMIC DNA]</scope>
    <source>
        <strain evidence="2">101 / DSM 11237</strain>
    </source>
</reference>
<dbReference type="OrthoDB" id="9806511at2"/>
<evidence type="ECO:0000313" key="2">
    <source>
        <dbReference type="Proteomes" id="UP000032668"/>
    </source>
</evidence>
<dbReference type="Pfam" id="PF09981">
    <property type="entry name" value="DUF2218"/>
    <property type="match status" value="1"/>
</dbReference>
<keyword evidence="2" id="KW-1185">Reference proteome</keyword>
<dbReference type="RefSeq" id="WP_048880153.1">
    <property type="nucleotide sequence ID" value="NZ_BANC01000116.1"/>
</dbReference>
<dbReference type="InterPro" id="IPR014543">
    <property type="entry name" value="UCP028291"/>
</dbReference>
<evidence type="ECO:0000313" key="1">
    <source>
        <dbReference type="EMBL" id="GAN81762.1"/>
    </source>
</evidence>
<sequence length="107" mass="11927">MTEQTPTPQKGNWSVNATAIIATESARRYLGQFVSHFAHKLPAAREADNSQGEVSFATGLCTLDADAQKLSIIVNAGSVEDLTRLKDVVDRHLLRFAFREDLQINWR</sequence>
<gene>
    <name evidence="1" type="ORF">Aam_118_004</name>
</gene>
<dbReference type="EMBL" id="BANC01000116">
    <property type="protein sequence ID" value="GAN81762.1"/>
    <property type="molecule type" value="Genomic_DNA"/>
</dbReference>
<comment type="caution">
    <text evidence="1">The sequence shown here is derived from an EMBL/GenBank/DDBJ whole genome shotgun (WGS) entry which is preliminary data.</text>
</comment>
<dbReference type="Gene3D" id="3.30.310.50">
    <property type="entry name" value="Alpha-D-phosphohexomutase, C-terminal domain"/>
    <property type="match status" value="1"/>
</dbReference>
<dbReference type="STRING" id="1120923.SAMN02746095_00665"/>
<name>A0A0D6PJB3_9PROT</name>
<dbReference type="PIRSF" id="PIRSF028291">
    <property type="entry name" value="UCP028291"/>
    <property type="match status" value="1"/>
</dbReference>
<dbReference type="Proteomes" id="UP000032668">
    <property type="component" value="Unassembled WGS sequence"/>
</dbReference>
<protein>
    <recommendedName>
        <fullName evidence="3">DUF2218 domain-containing protein</fullName>
    </recommendedName>
</protein>